<reference evidence="1" key="1">
    <citation type="journal article" date="2021" name="Proc. Natl. Acad. Sci. U.S.A.">
        <title>A Catalog of Tens of Thousands of Viruses from Human Metagenomes Reveals Hidden Associations with Chronic Diseases.</title>
        <authorList>
            <person name="Tisza M.J."/>
            <person name="Buck C.B."/>
        </authorList>
    </citation>
    <scope>NUCLEOTIDE SEQUENCE</scope>
    <source>
        <strain evidence="1">CtIty1</strain>
    </source>
</reference>
<protein>
    <submittedName>
        <fullName evidence="1">Zinc-binding metallo-peptidase</fullName>
    </submittedName>
</protein>
<evidence type="ECO:0000313" key="1">
    <source>
        <dbReference type="EMBL" id="DAF62286.1"/>
    </source>
</evidence>
<sequence>MCESLYTKSCEFAIKAFNYLNTRVNRTRIPFFQLETAPNTNTVGHVVNGTMTLNIHNILELAKTFDKYDWANIRGLILITIIHELSHINQNIDYNRFSKDEAYHQKIELENHYNALNFMLNREEELHNLFGDYSDDICLDLELTQKCLENPQLKNSYKLRNTDDVAIVSLLNIFTGLKKSDRVKVEECLINSNQVFVTYKDNGDNSSYKYSEIVKDIKGIWYTYKIFNIIKFIFTLPAYRVNIVLEDNTDLYINLTRNDNGQLSESAGQFVANIVTQ</sequence>
<organism evidence="1">
    <name type="scientific">Myoviridae sp. ctIty1</name>
    <dbReference type="NCBI Taxonomy" id="2827673"/>
    <lineage>
        <taxon>Viruses</taxon>
        <taxon>Duplodnaviria</taxon>
        <taxon>Heunggongvirae</taxon>
        <taxon>Uroviricota</taxon>
        <taxon>Caudoviricetes</taxon>
    </lineage>
</organism>
<name>A0A8S5TG87_9CAUD</name>
<dbReference type="EMBL" id="BK032823">
    <property type="protein sequence ID" value="DAF62286.1"/>
    <property type="molecule type" value="Genomic_DNA"/>
</dbReference>
<proteinExistence type="predicted"/>
<accession>A0A8S5TG87</accession>